<evidence type="ECO:0000256" key="21">
    <source>
        <dbReference type="ARBA" id="ARBA00053094"/>
    </source>
</evidence>
<dbReference type="GO" id="GO:0008828">
    <property type="term" value="F:dATP diphosphatase activity"/>
    <property type="evidence" value="ECO:0007669"/>
    <property type="project" value="UniProtKB-EC"/>
</dbReference>
<dbReference type="CDD" id="cd03427">
    <property type="entry name" value="NUDIX_MTH1_Nudt1"/>
    <property type="match status" value="1"/>
</dbReference>
<evidence type="ECO:0000256" key="11">
    <source>
        <dbReference type="ARBA" id="ARBA00026103"/>
    </source>
</evidence>
<evidence type="ECO:0000256" key="19">
    <source>
        <dbReference type="ARBA" id="ARBA00048894"/>
    </source>
</evidence>
<comment type="subunit">
    <text evidence="3">Monomer.</text>
</comment>
<evidence type="ECO:0000256" key="16">
    <source>
        <dbReference type="ARBA" id="ARBA00031927"/>
    </source>
</evidence>
<dbReference type="PANTHER" id="PTHR43758:SF2">
    <property type="entry name" value="OXIDIZED PURINE NUCLEOSIDE TRIPHOSPHATE HYDROLASE"/>
    <property type="match status" value="1"/>
</dbReference>
<comment type="catalytic activity">
    <reaction evidence="8">
        <text>2-oxo-dATP + H2O = 2-oxo-dAMP + diphosphate + H(+)</text>
        <dbReference type="Rhea" id="RHEA:31583"/>
        <dbReference type="ChEBI" id="CHEBI:15377"/>
        <dbReference type="ChEBI" id="CHEBI:15378"/>
        <dbReference type="ChEBI" id="CHEBI:33019"/>
        <dbReference type="ChEBI" id="CHEBI:63212"/>
        <dbReference type="ChEBI" id="CHEBI:77897"/>
        <dbReference type="EC" id="3.6.1.56"/>
    </reaction>
    <physiologicalReaction direction="left-to-right" evidence="8">
        <dbReference type="Rhea" id="RHEA:31584"/>
    </physiologicalReaction>
</comment>
<feature type="domain" description="Nudix hydrolase" evidence="22">
    <location>
        <begin position="1"/>
        <end position="124"/>
    </location>
</feature>
<evidence type="ECO:0000256" key="9">
    <source>
        <dbReference type="ARBA" id="ARBA00024486"/>
    </source>
</evidence>
<comment type="catalytic activity">
    <reaction evidence="7">
        <text>8-oxo-dATP + H2O = 8-oxo-dAMP + diphosphate + H(+)</text>
        <dbReference type="Rhea" id="RHEA:65396"/>
        <dbReference type="ChEBI" id="CHEBI:15377"/>
        <dbReference type="ChEBI" id="CHEBI:15378"/>
        <dbReference type="ChEBI" id="CHEBI:33019"/>
        <dbReference type="ChEBI" id="CHEBI:71361"/>
        <dbReference type="ChEBI" id="CHEBI:172871"/>
    </reaction>
    <physiologicalReaction direction="left-to-right" evidence="7">
        <dbReference type="Rhea" id="RHEA:65397"/>
    </physiologicalReaction>
</comment>
<comment type="function">
    <text evidence="21">Oxidized purine nucleoside triphosphate hydrolase which is a prominent sanitizer of the oxidized nucleotide pool. Catalyzes the hydrolysis of 2-oxo-dATP (2-hydroxy-dATP) into 2-oxo-dAMP. Also has a significant hydrolase activity toward 2-oxo-ATP, 8-oxo-dGTP and 8-oxo-dATP. Through the hydrolysis of oxidized purine nucleoside triphosphates, prevents their incorporation into DNA and the subsequent transversions A:T to C:G and G:C to T:A. Also catalyzes the hydrolysis of methylated purine nucleoside triphosphate preventing their integration into DNA. Through this antimutagenic activity protects cells from oxidative stress.</text>
</comment>
<evidence type="ECO:0000256" key="8">
    <source>
        <dbReference type="ARBA" id="ARBA00024459"/>
    </source>
</evidence>
<evidence type="ECO:0000256" key="17">
    <source>
        <dbReference type="ARBA" id="ARBA00032071"/>
    </source>
</evidence>
<comment type="catalytic activity">
    <reaction evidence="9">
        <text>8-oxo-dGTP + H2O = 8-oxo-dGMP + diphosphate + H(+)</text>
        <dbReference type="Rhea" id="RHEA:31575"/>
        <dbReference type="ChEBI" id="CHEBI:15377"/>
        <dbReference type="ChEBI" id="CHEBI:15378"/>
        <dbReference type="ChEBI" id="CHEBI:33019"/>
        <dbReference type="ChEBI" id="CHEBI:63224"/>
        <dbReference type="ChEBI" id="CHEBI:77896"/>
    </reaction>
    <physiologicalReaction direction="left-to-right" evidence="9">
        <dbReference type="Rhea" id="RHEA:31576"/>
    </physiologicalReaction>
</comment>
<dbReference type="PANTHER" id="PTHR43758">
    <property type="entry name" value="7,8-DIHYDRO-8-OXOGUANINE TRIPHOSPHATASE"/>
    <property type="match status" value="1"/>
</dbReference>
<keyword evidence="6" id="KW-0460">Magnesium</keyword>
<evidence type="ECO:0000256" key="12">
    <source>
        <dbReference type="ARBA" id="ARBA00026218"/>
    </source>
</evidence>
<dbReference type="InterPro" id="IPR003563">
    <property type="entry name" value="8ODP"/>
</dbReference>
<comment type="catalytic activity">
    <reaction evidence="20">
        <text>N(6)-methyl-dATP + H2O = N(6)-methyl-dAMP + diphosphate + H(+)</text>
        <dbReference type="Rhea" id="RHEA:67604"/>
        <dbReference type="ChEBI" id="CHEBI:15377"/>
        <dbReference type="ChEBI" id="CHEBI:15378"/>
        <dbReference type="ChEBI" id="CHEBI:33019"/>
        <dbReference type="ChEBI" id="CHEBI:169976"/>
        <dbReference type="ChEBI" id="CHEBI:172872"/>
    </reaction>
    <physiologicalReaction direction="left-to-right" evidence="20">
        <dbReference type="Rhea" id="RHEA:67605"/>
    </physiologicalReaction>
</comment>
<accession>A0ABD5NH98</accession>
<comment type="similarity">
    <text evidence="2">Belongs to the Nudix hydrolase family.</text>
</comment>
<gene>
    <name evidence="23" type="ORF">ACFOKC_12305</name>
</gene>
<proteinExistence type="inferred from homology"/>
<evidence type="ECO:0000256" key="1">
    <source>
        <dbReference type="ARBA" id="ARBA00001946"/>
    </source>
</evidence>
<evidence type="ECO:0000256" key="4">
    <source>
        <dbReference type="ARBA" id="ARBA00022723"/>
    </source>
</evidence>
<reference evidence="23 24" key="1">
    <citation type="journal article" date="2019" name="Int. J. Syst. Evol. Microbiol.">
        <title>The Global Catalogue of Microorganisms (GCM) 10K type strain sequencing project: providing services to taxonomists for standard genome sequencing and annotation.</title>
        <authorList>
            <consortium name="The Broad Institute Genomics Platform"/>
            <consortium name="The Broad Institute Genome Sequencing Center for Infectious Disease"/>
            <person name="Wu L."/>
            <person name="Ma J."/>
        </authorList>
    </citation>
    <scope>NUCLEOTIDE SEQUENCE [LARGE SCALE GENOMIC DNA]</scope>
    <source>
        <strain evidence="23 24">CGMCC 1.12562</strain>
    </source>
</reference>
<evidence type="ECO:0000256" key="10">
    <source>
        <dbReference type="ARBA" id="ARBA00024596"/>
    </source>
</evidence>
<evidence type="ECO:0000256" key="6">
    <source>
        <dbReference type="ARBA" id="ARBA00022842"/>
    </source>
</evidence>
<dbReference type="Pfam" id="PF00293">
    <property type="entry name" value="NUDIX"/>
    <property type="match status" value="1"/>
</dbReference>
<comment type="catalytic activity">
    <reaction evidence="19">
        <text>O(6)-methyl-dGTP + H2O = O(6)-methyl-dGMP + diphosphate + H(+)</text>
        <dbReference type="Rhea" id="RHEA:67600"/>
        <dbReference type="ChEBI" id="CHEBI:15377"/>
        <dbReference type="ChEBI" id="CHEBI:15378"/>
        <dbReference type="ChEBI" id="CHEBI:33019"/>
        <dbReference type="ChEBI" id="CHEBI:169974"/>
        <dbReference type="ChEBI" id="CHEBI:169975"/>
    </reaction>
    <physiologicalReaction direction="left-to-right" evidence="19">
        <dbReference type="Rhea" id="RHEA:67601"/>
    </physiologicalReaction>
</comment>
<dbReference type="PRINTS" id="PR01403">
    <property type="entry name" value="8OXTPHPHTASE"/>
</dbReference>
<evidence type="ECO:0000256" key="13">
    <source>
        <dbReference type="ARBA" id="ARBA00029673"/>
    </source>
</evidence>
<evidence type="ECO:0000256" key="2">
    <source>
        <dbReference type="ARBA" id="ARBA00005582"/>
    </source>
</evidence>
<dbReference type="InterPro" id="IPR015797">
    <property type="entry name" value="NUDIX_hydrolase-like_dom_sf"/>
</dbReference>
<comment type="caution">
    <text evidence="23">The sequence shown here is derived from an EMBL/GenBank/DDBJ whole genome shotgun (WGS) entry which is preliminary data.</text>
</comment>
<dbReference type="EMBL" id="JBHRWN010000002">
    <property type="protein sequence ID" value="MFC3478504.1"/>
    <property type="molecule type" value="Genomic_DNA"/>
</dbReference>
<evidence type="ECO:0000256" key="3">
    <source>
        <dbReference type="ARBA" id="ARBA00011245"/>
    </source>
</evidence>
<dbReference type="InterPro" id="IPR000086">
    <property type="entry name" value="NUDIX_hydrolase_dom"/>
</dbReference>
<protein>
    <recommendedName>
        <fullName evidence="12">Oxidized purine nucleoside triphosphate hydrolase</fullName>
        <ecNumber evidence="11">3.6.1.56</ecNumber>
    </recommendedName>
    <alternativeName>
        <fullName evidence="16">2-hydroxy-dATP diphosphatase</fullName>
    </alternativeName>
    <alternativeName>
        <fullName evidence="15">7,8-dihydro-8-oxoguanine triphosphatase</fullName>
    </alternativeName>
    <alternativeName>
        <fullName evidence="14">8-oxo-dGTPase</fullName>
    </alternativeName>
    <alternativeName>
        <fullName evidence="17">Methylated purine nucleoside triphosphate hydrolase</fullName>
    </alternativeName>
    <alternativeName>
        <fullName evidence="13">Nucleoside diphosphate-linked moiety X motif 1</fullName>
    </alternativeName>
</protein>
<evidence type="ECO:0000256" key="15">
    <source>
        <dbReference type="ARBA" id="ARBA00030682"/>
    </source>
</evidence>
<keyword evidence="5" id="KW-0378">Hydrolase</keyword>
<dbReference type="Proteomes" id="UP001595660">
    <property type="component" value="Unassembled WGS sequence"/>
</dbReference>
<dbReference type="EC" id="3.6.1.56" evidence="11"/>
<dbReference type="SUPFAM" id="SSF55811">
    <property type="entry name" value="Nudix"/>
    <property type="match status" value="1"/>
</dbReference>
<dbReference type="GO" id="GO:0046872">
    <property type="term" value="F:metal ion binding"/>
    <property type="evidence" value="ECO:0007669"/>
    <property type="project" value="UniProtKB-KW"/>
</dbReference>
<evidence type="ECO:0000313" key="24">
    <source>
        <dbReference type="Proteomes" id="UP001595660"/>
    </source>
</evidence>
<dbReference type="PROSITE" id="PS51462">
    <property type="entry name" value="NUDIX"/>
    <property type="match status" value="1"/>
</dbReference>
<evidence type="ECO:0000259" key="22">
    <source>
        <dbReference type="PROSITE" id="PS51462"/>
    </source>
</evidence>
<evidence type="ECO:0000256" key="5">
    <source>
        <dbReference type="ARBA" id="ARBA00022801"/>
    </source>
</evidence>
<comment type="catalytic activity">
    <reaction evidence="10">
        <text>2-oxo-ATP + H2O = 2-oxo-AMP + diphosphate + H(+)</text>
        <dbReference type="Rhea" id="RHEA:67392"/>
        <dbReference type="ChEBI" id="CHEBI:15377"/>
        <dbReference type="ChEBI" id="CHEBI:15378"/>
        <dbReference type="ChEBI" id="CHEBI:33019"/>
        <dbReference type="ChEBI" id="CHEBI:71395"/>
        <dbReference type="ChEBI" id="CHEBI:172878"/>
    </reaction>
    <physiologicalReaction direction="left-to-right" evidence="10">
        <dbReference type="Rhea" id="RHEA:67393"/>
    </physiologicalReaction>
</comment>
<evidence type="ECO:0000256" key="14">
    <source>
        <dbReference type="ARBA" id="ARBA00030634"/>
    </source>
</evidence>
<dbReference type="RefSeq" id="WP_232570262.1">
    <property type="nucleotide sequence ID" value="NZ_CP089466.1"/>
</dbReference>
<dbReference type="AlphaFoldDB" id="A0ABD5NH98"/>
<evidence type="ECO:0000313" key="23">
    <source>
        <dbReference type="EMBL" id="MFC3478504.1"/>
    </source>
</evidence>
<evidence type="ECO:0000256" key="18">
    <source>
        <dbReference type="ARBA" id="ARBA00048002"/>
    </source>
</evidence>
<evidence type="ECO:0000256" key="20">
    <source>
        <dbReference type="ARBA" id="ARBA00049032"/>
    </source>
</evidence>
<organism evidence="23 24">
    <name type="scientific">Halobacterium litoreum</name>
    <dbReference type="NCBI Taxonomy" id="2039234"/>
    <lineage>
        <taxon>Archaea</taxon>
        <taxon>Methanobacteriati</taxon>
        <taxon>Methanobacteriota</taxon>
        <taxon>Stenosarchaea group</taxon>
        <taxon>Halobacteria</taxon>
        <taxon>Halobacteriales</taxon>
        <taxon>Halobacteriaceae</taxon>
        <taxon>Halobacterium</taxon>
    </lineage>
</organism>
<comment type="cofactor">
    <cofactor evidence="1">
        <name>Mg(2+)</name>
        <dbReference type="ChEBI" id="CHEBI:18420"/>
    </cofactor>
</comment>
<dbReference type="Gene3D" id="3.90.79.10">
    <property type="entry name" value="Nucleoside Triphosphate Pyrophosphohydrolase"/>
    <property type="match status" value="1"/>
</dbReference>
<dbReference type="GeneID" id="69118486"/>
<evidence type="ECO:0000256" key="7">
    <source>
        <dbReference type="ARBA" id="ARBA00024448"/>
    </source>
</evidence>
<comment type="catalytic activity">
    <reaction evidence="18">
        <text>N(6)-methyl-ATP + H2O = N(6)-methyl-AMP + diphosphate + H(+)</text>
        <dbReference type="Rhea" id="RHEA:67608"/>
        <dbReference type="ChEBI" id="CHEBI:15377"/>
        <dbReference type="ChEBI" id="CHEBI:15378"/>
        <dbReference type="ChEBI" id="CHEBI:33019"/>
        <dbReference type="ChEBI" id="CHEBI:144842"/>
        <dbReference type="ChEBI" id="CHEBI:172873"/>
    </reaction>
    <physiologicalReaction direction="left-to-right" evidence="18">
        <dbReference type="Rhea" id="RHEA:67609"/>
    </physiologicalReaction>
</comment>
<sequence length="165" mass="18838">MREATLCYPVVDDEVLLIEKRRGVGAGNVNGPGGKLEPGETPRECVVREVREEVAVRVDPEKMGELHFTFGDDPFMFVHVFRADDPTGDPEPSEEADPFWCPVDDIPYDRMWEDDRYWVPHLLEGTQFRGDAVFDEDGDELLEWDLETDVELDGHAPSHESFRTS</sequence>
<keyword evidence="24" id="KW-1185">Reference proteome</keyword>
<name>A0ABD5NH98_9EURY</name>
<keyword evidence="4" id="KW-0479">Metal-binding</keyword>